<protein>
    <submittedName>
        <fullName evidence="9">L-lactate dehydrogenase</fullName>
    </submittedName>
</protein>
<feature type="binding site" evidence="7">
    <location>
        <position position="156"/>
    </location>
    <ligand>
        <name>FMN</name>
        <dbReference type="ChEBI" id="CHEBI:58210"/>
    </ligand>
</feature>
<feature type="binding site" evidence="7">
    <location>
        <position position="184"/>
    </location>
    <ligand>
        <name>FMN</name>
        <dbReference type="ChEBI" id="CHEBI:58210"/>
    </ligand>
</feature>
<evidence type="ECO:0000256" key="1">
    <source>
        <dbReference type="ARBA" id="ARBA00001917"/>
    </source>
</evidence>
<keyword evidence="10" id="KW-1185">Reference proteome</keyword>
<dbReference type="Proteomes" id="UP000061457">
    <property type="component" value="Chromosome I"/>
</dbReference>
<dbReference type="InterPro" id="IPR012133">
    <property type="entry name" value="Alpha-hydoxy_acid_DH_FMN"/>
</dbReference>
<keyword evidence="4" id="KW-0560">Oxidoreductase</keyword>
<evidence type="ECO:0000256" key="6">
    <source>
        <dbReference type="PIRSR" id="PIRSR000138-1"/>
    </source>
</evidence>
<feature type="binding site" evidence="7">
    <location>
        <position position="158"/>
    </location>
    <ligand>
        <name>FMN</name>
        <dbReference type="ChEBI" id="CHEBI:58210"/>
    </ligand>
</feature>
<feature type="binding site" evidence="7">
    <location>
        <position position="304"/>
    </location>
    <ligand>
        <name>glyoxylate</name>
        <dbReference type="ChEBI" id="CHEBI:36655"/>
    </ligand>
</feature>
<dbReference type="PROSITE" id="PS00557">
    <property type="entry name" value="FMN_HYDROXY_ACID_DH_1"/>
    <property type="match status" value="1"/>
</dbReference>
<feature type="binding site" evidence="7">
    <location>
        <position position="280"/>
    </location>
    <ligand>
        <name>FMN</name>
        <dbReference type="ChEBI" id="CHEBI:58210"/>
    </ligand>
</feature>
<dbReference type="EMBL" id="CP013187">
    <property type="protein sequence ID" value="ALO42874.1"/>
    <property type="molecule type" value="Genomic_DNA"/>
</dbReference>
<feature type="binding site" evidence="7">
    <location>
        <position position="53"/>
    </location>
    <ligand>
        <name>glyoxylate</name>
        <dbReference type="ChEBI" id="CHEBI:36655"/>
    </ligand>
</feature>
<dbReference type="InterPro" id="IPR037396">
    <property type="entry name" value="FMN_HAD"/>
</dbReference>
<dbReference type="SUPFAM" id="SSF51395">
    <property type="entry name" value="FMN-linked oxidoreductases"/>
    <property type="match status" value="1"/>
</dbReference>
<proteinExistence type="inferred from homology"/>
<feature type="binding site" evidence="7">
    <location>
        <begin position="358"/>
        <end position="359"/>
    </location>
    <ligand>
        <name>FMN</name>
        <dbReference type="ChEBI" id="CHEBI:58210"/>
    </ligand>
</feature>
<feature type="active site" description="Proton acceptor" evidence="6">
    <location>
        <position position="304"/>
    </location>
</feature>
<dbReference type="GO" id="GO:0010181">
    <property type="term" value="F:FMN binding"/>
    <property type="evidence" value="ECO:0007669"/>
    <property type="project" value="InterPro"/>
</dbReference>
<feature type="domain" description="FMN hydroxy acid dehydrogenase" evidence="8">
    <location>
        <begin position="27"/>
        <end position="406"/>
    </location>
</feature>
<dbReference type="InterPro" id="IPR000262">
    <property type="entry name" value="FMN-dep_DH"/>
</dbReference>
<feature type="binding site" evidence="7">
    <location>
        <begin position="106"/>
        <end position="108"/>
    </location>
    <ligand>
        <name>FMN</name>
        <dbReference type="ChEBI" id="CHEBI:58210"/>
    </ligand>
</feature>
<dbReference type="PANTHER" id="PTHR10578">
    <property type="entry name" value="S -2-HYDROXY-ACID OXIDASE-RELATED"/>
    <property type="match status" value="1"/>
</dbReference>
<evidence type="ECO:0000256" key="4">
    <source>
        <dbReference type="ARBA" id="ARBA00023002"/>
    </source>
</evidence>
<feature type="binding site" evidence="7">
    <location>
        <position position="135"/>
    </location>
    <ligand>
        <name>FMN</name>
        <dbReference type="ChEBI" id="CHEBI:58210"/>
    </ligand>
</feature>
<dbReference type="InterPro" id="IPR008259">
    <property type="entry name" value="FMN_hydac_DH_AS"/>
</dbReference>
<evidence type="ECO:0000256" key="2">
    <source>
        <dbReference type="ARBA" id="ARBA00022630"/>
    </source>
</evidence>
<evidence type="ECO:0000256" key="7">
    <source>
        <dbReference type="PIRSR" id="PIRSR000138-2"/>
    </source>
</evidence>
<accession>A0A0S2K308</accession>
<dbReference type="InterPro" id="IPR013785">
    <property type="entry name" value="Aldolase_TIM"/>
</dbReference>
<keyword evidence="2 7" id="KW-0285">Flavoprotein</keyword>
<keyword evidence="3 7" id="KW-0288">FMN</keyword>
<dbReference type="CDD" id="cd02809">
    <property type="entry name" value="alpha_hydroxyacid_oxid_FMN"/>
    <property type="match status" value="1"/>
</dbReference>
<dbReference type="Pfam" id="PF01070">
    <property type="entry name" value="FMN_dh"/>
    <property type="match status" value="1"/>
</dbReference>
<dbReference type="GO" id="GO:0009060">
    <property type="term" value="P:aerobic respiration"/>
    <property type="evidence" value="ECO:0007669"/>
    <property type="project" value="TreeGrafter"/>
</dbReference>
<feature type="binding site" evidence="7">
    <location>
        <position position="193"/>
    </location>
    <ligand>
        <name>glyoxylate</name>
        <dbReference type="ChEBI" id="CHEBI:36655"/>
    </ligand>
</feature>
<evidence type="ECO:0000259" key="8">
    <source>
        <dbReference type="PROSITE" id="PS51349"/>
    </source>
</evidence>
<name>A0A0S2K308_9GAMM</name>
<feature type="binding site" evidence="7">
    <location>
        <position position="302"/>
    </location>
    <ligand>
        <name>FMN</name>
        <dbReference type="ChEBI" id="CHEBI:58210"/>
    </ligand>
</feature>
<evidence type="ECO:0000313" key="10">
    <source>
        <dbReference type="Proteomes" id="UP000061457"/>
    </source>
</evidence>
<dbReference type="Gene3D" id="3.20.20.70">
    <property type="entry name" value="Aldolase class I"/>
    <property type="match status" value="1"/>
</dbReference>
<comment type="cofactor">
    <cofactor evidence="1">
        <name>FMN</name>
        <dbReference type="ChEBI" id="CHEBI:58210"/>
    </cofactor>
</comment>
<reference evidence="9 10" key="1">
    <citation type="submission" date="2015-11" db="EMBL/GenBank/DDBJ databases">
        <authorList>
            <person name="Zhang Y."/>
            <person name="Guo Z."/>
        </authorList>
    </citation>
    <scope>NUCLEOTIDE SEQUENCE [LARGE SCALE GENOMIC DNA]</scope>
    <source>
        <strain evidence="9 10">KCTC 12086</strain>
    </source>
</reference>
<organism evidence="9 10">
    <name type="scientific">Pseudoalteromonas phenolica</name>
    <dbReference type="NCBI Taxonomy" id="161398"/>
    <lineage>
        <taxon>Bacteria</taxon>
        <taxon>Pseudomonadati</taxon>
        <taxon>Pseudomonadota</taxon>
        <taxon>Gammaproteobacteria</taxon>
        <taxon>Alteromonadales</taxon>
        <taxon>Pseudoalteromonadaceae</taxon>
        <taxon>Pseudoalteromonas</taxon>
    </lineage>
</organism>
<dbReference type="AlphaFoldDB" id="A0A0S2K308"/>
<dbReference type="PATRIC" id="fig|161398.10.peg.2430"/>
<dbReference type="STRING" id="161398.PP2015_2381"/>
<dbReference type="PANTHER" id="PTHR10578:SF107">
    <property type="entry name" value="2-HYDROXYACID OXIDASE 1"/>
    <property type="match status" value="1"/>
</dbReference>
<dbReference type="GO" id="GO:0004459">
    <property type="term" value="F:L-lactate dehydrogenase (NAD+) activity"/>
    <property type="evidence" value="ECO:0007669"/>
    <property type="project" value="TreeGrafter"/>
</dbReference>
<comment type="similarity">
    <text evidence="5">Belongs to the FMN-dependent alpha-hydroxy acid dehydrogenase family.</text>
</comment>
<dbReference type="PIRSF" id="PIRSF000138">
    <property type="entry name" value="Al-hdrx_acd_dh"/>
    <property type="match status" value="1"/>
</dbReference>
<sequence length="406" mass="45282">MWLFALLNFCSMKVLEKPQIGKAMKDYYNPKYPCTEDLKRKAQKRMPKFAYDYLISGCMEDTSVRKNEQQIDSVELRSQLLKPYNDCDLSVELFGHKYSAPFGIAPVGLQGLMWPKAPEILAKAAMEKNIPYILSTVSSSSLERIAEVSEGHAWYQVYNPSDAGIRKDLLNRVKSAGYKVLVVTVDVPTFGYRPRDIRNGLSMPPKMSLSNILQMLAKPNWLIETAIAGKPEMETLKPYMPKNMPMDQLASFMNKTVMGPVDLEGLKHIRDFWQGPLIVKGLISEQDVLDAIKLGADGVVISNHGGRQLDAGESPVLTTQSLSAKYKDQIKIFMDSGIQNGTNIASALASGAEFTFLGRTFVYGVGALGKYGGYHTINALTMQLTQIMKQLRCEKVADLPNYLVRN</sequence>
<dbReference type="PROSITE" id="PS51349">
    <property type="entry name" value="FMN_HYDROXY_ACID_DH_2"/>
    <property type="match status" value="1"/>
</dbReference>
<evidence type="ECO:0000256" key="3">
    <source>
        <dbReference type="ARBA" id="ARBA00022643"/>
    </source>
</evidence>
<feature type="binding site" evidence="7">
    <location>
        <position position="307"/>
    </location>
    <ligand>
        <name>glyoxylate</name>
        <dbReference type="ChEBI" id="CHEBI:36655"/>
    </ligand>
</feature>
<dbReference type="KEGG" id="pphe:PP2015_2381"/>
<evidence type="ECO:0000256" key="5">
    <source>
        <dbReference type="ARBA" id="ARBA00024042"/>
    </source>
</evidence>
<evidence type="ECO:0000313" key="9">
    <source>
        <dbReference type="EMBL" id="ALO42874.1"/>
    </source>
</evidence>
<dbReference type="GO" id="GO:0005886">
    <property type="term" value="C:plasma membrane"/>
    <property type="evidence" value="ECO:0007669"/>
    <property type="project" value="TreeGrafter"/>
</dbReference>
<gene>
    <name evidence="9" type="ORF">PP2015_2381</name>
</gene>